<organism evidence="1 2">
    <name type="scientific">Faecalibacillus intestinalis</name>
    <dbReference type="NCBI Taxonomy" id="1982626"/>
    <lineage>
        <taxon>Bacteria</taxon>
        <taxon>Bacillati</taxon>
        <taxon>Bacillota</taxon>
        <taxon>Erysipelotrichia</taxon>
        <taxon>Erysipelotrichales</taxon>
        <taxon>Coprobacillaceae</taxon>
        <taxon>Faecalibacillus</taxon>
    </lineage>
</organism>
<proteinExistence type="predicted"/>
<evidence type="ECO:0000313" key="2">
    <source>
        <dbReference type="Proteomes" id="UP000593842"/>
    </source>
</evidence>
<gene>
    <name evidence="1" type="ORF">Fi14EGH31_11230</name>
</gene>
<name>A0A7I8DXR3_9FIRM</name>
<dbReference type="KEGG" id="fit:Fi14EGH31_11230"/>
<protein>
    <submittedName>
        <fullName evidence="1">Uncharacterized protein</fullName>
    </submittedName>
</protein>
<dbReference type="RefSeq" id="WP_118470300.1">
    <property type="nucleotide sequence ID" value="NZ_AP024085.1"/>
</dbReference>
<accession>A0A7I8DXR3</accession>
<dbReference type="GeneID" id="70579558"/>
<dbReference type="AlphaFoldDB" id="A0A7I8DXR3"/>
<dbReference type="EMBL" id="AP024085">
    <property type="protein sequence ID" value="BCL57411.1"/>
    <property type="molecule type" value="Genomic_DNA"/>
</dbReference>
<dbReference type="Proteomes" id="UP000593842">
    <property type="component" value="Chromosome"/>
</dbReference>
<sequence length="80" mass="9769">MKVIKNRRTIWIIRFDRCFLDLLRTENLKDYFSGKLDAYVEIMYLQNIISKEEYQYLFNAIQEARTLDLSLKMEEILNKV</sequence>
<evidence type="ECO:0000313" key="1">
    <source>
        <dbReference type="EMBL" id="BCL57411.1"/>
    </source>
</evidence>
<reference evidence="2" key="1">
    <citation type="submission" date="2020-09" db="EMBL/GenBank/DDBJ databases">
        <title>Complete genome sequencing of Faecalibacillus intestinalis strain 14EGH31.</title>
        <authorList>
            <person name="Sakamoto M."/>
            <person name="Murakami T."/>
            <person name="Mori H."/>
        </authorList>
    </citation>
    <scope>NUCLEOTIDE SEQUENCE [LARGE SCALE GENOMIC DNA]</scope>
    <source>
        <strain evidence="2">14EGH31</strain>
    </source>
</reference>